<dbReference type="AlphaFoldDB" id="A0A103RW58"/>
<evidence type="ECO:0000313" key="2">
    <source>
        <dbReference type="EMBL" id="KVG74829.1"/>
    </source>
</evidence>
<keyword evidence="1" id="KW-0812">Transmembrane</keyword>
<feature type="transmembrane region" description="Helical" evidence="1">
    <location>
        <begin position="12"/>
        <end position="32"/>
    </location>
</feature>
<dbReference type="RefSeq" id="WP_059749318.1">
    <property type="nucleotide sequence ID" value="NZ_CP013416.1"/>
</dbReference>
<proteinExistence type="predicted"/>
<reference evidence="2 3" key="1">
    <citation type="submission" date="2015-11" db="EMBL/GenBank/DDBJ databases">
        <title>Expanding the genomic diversity of Burkholderia species for the development of highly accurate diagnostics.</title>
        <authorList>
            <person name="Sahl J."/>
            <person name="Keim P."/>
            <person name="Wagner D."/>
        </authorList>
    </citation>
    <scope>NUCLEOTIDE SEQUENCE [LARGE SCALE GENOMIC DNA]</scope>
    <source>
        <strain evidence="2 3">MSMB2036</strain>
    </source>
</reference>
<dbReference type="EMBL" id="LOXM01000025">
    <property type="protein sequence ID" value="KVG74829.1"/>
    <property type="molecule type" value="Genomic_DNA"/>
</dbReference>
<evidence type="ECO:0008006" key="4">
    <source>
        <dbReference type="Google" id="ProtNLM"/>
    </source>
</evidence>
<evidence type="ECO:0000256" key="1">
    <source>
        <dbReference type="SAM" id="Phobius"/>
    </source>
</evidence>
<feature type="transmembrane region" description="Helical" evidence="1">
    <location>
        <begin position="86"/>
        <end position="104"/>
    </location>
</feature>
<accession>A0A103RW58</accession>
<gene>
    <name evidence="2" type="ORF">WJ33_15030</name>
</gene>
<dbReference type="OrthoDB" id="5506870at2"/>
<name>A0A103RW58_9BURK</name>
<feature type="transmembrane region" description="Helical" evidence="1">
    <location>
        <begin position="52"/>
        <end position="74"/>
    </location>
</feature>
<feature type="transmembrane region" description="Helical" evidence="1">
    <location>
        <begin position="135"/>
        <end position="153"/>
    </location>
</feature>
<sequence>MSGRLLIANHAFLLLCASMYLGTGASLVLFSFPVAPQLTTDNYYLQFVPQVTAATAFFTVMTKLMLASGSVMLVAEWRQPTRWVPIVVLLGVLVATVVTLKWIFPLNAELAGHIKDAARLRQVLDDWMRLNRLRVALWCIQWLALAWYFARWANRSRYSALR</sequence>
<organism evidence="2 3">
    <name type="scientific">Burkholderia ubonensis</name>
    <dbReference type="NCBI Taxonomy" id="101571"/>
    <lineage>
        <taxon>Bacteria</taxon>
        <taxon>Pseudomonadati</taxon>
        <taxon>Pseudomonadota</taxon>
        <taxon>Betaproteobacteria</taxon>
        <taxon>Burkholderiales</taxon>
        <taxon>Burkholderiaceae</taxon>
        <taxon>Burkholderia</taxon>
        <taxon>Burkholderia cepacia complex</taxon>
    </lineage>
</organism>
<evidence type="ECO:0000313" key="3">
    <source>
        <dbReference type="Proteomes" id="UP000064029"/>
    </source>
</evidence>
<keyword evidence="1" id="KW-1133">Transmembrane helix</keyword>
<keyword evidence="1" id="KW-0472">Membrane</keyword>
<comment type="caution">
    <text evidence="2">The sequence shown here is derived from an EMBL/GenBank/DDBJ whole genome shotgun (WGS) entry which is preliminary data.</text>
</comment>
<protein>
    <recommendedName>
        <fullName evidence="4">DUF1772 domain-containing protein</fullName>
    </recommendedName>
</protein>
<dbReference type="Proteomes" id="UP000064029">
    <property type="component" value="Unassembled WGS sequence"/>
</dbReference>